<accession>A0A1E3PKF6</accession>
<evidence type="ECO:0000256" key="5">
    <source>
        <dbReference type="PROSITE-ProRule" id="PRU00205"/>
    </source>
</evidence>
<keyword evidence="3 6" id="KW-1133">Transmembrane helix</keyword>
<feature type="transmembrane region" description="Helical" evidence="6">
    <location>
        <begin position="137"/>
        <end position="154"/>
    </location>
</feature>
<evidence type="ECO:0000256" key="6">
    <source>
        <dbReference type="SAM" id="Phobius"/>
    </source>
</evidence>
<gene>
    <name evidence="8" type="ORF">NADFUDRAFT_82828</name>
</gene>
<keyword evidence="4 5" id="KW-0472">Membrane</keyword>
<dbReference type="Proteomes" id="UP000095009">
    <property type="component" value="Unassembled WGS sequence"/>
</dbReference>
<dbReference type="PANTHER" id="PTHR13439">
    <property type="entry name" value="CT120 PROTEIN"/>
    <property type="match status" value="1"/>
</dbReference>
<evidence type="ECO:0000256" key="4">
    <source>
        <dbReference type="ARBA" id="ARBA00023136"/>
    </source>
</evidence>
<proteinExistence type="predicted"/>
<dbReference type="PANTHER" id="PTHR13439:SF0">
    <property type="entry name" value="TOPOISOMERASE I DAMAGE AFFECTED PROTEIN 4"/>
    <property type="match status" value="1"/>
</dbReference>
<dbReference type="SMART" id="SM00724">
    <property type="entry name" value="TLC"/>
    <property type="match status" value="1"/>
</dbReference>
<feature type="transmembrane region" description="Helical" evidence="6">
    <location>
        <begin position="106"/>
        <end position="125"/>
    </location>
</feature>
<feature type="domain" description="TLC" evidence="7">
    <location>
        <begin position="68"/>
        <end position="271"/>
    </location>
</feature>
<sequence>MLNDPLAQFASPALIAWVTPAANRLGFTALPNHAHEILFAITLYQFIFVSSAYVVPLFAKFYPKLSKKDQINFNIHVVSQIQCILILALSFPLINDPHFSPAADNIPTYTPYAGFVCAMTCGYFLWDTYSSIRYAHLFGLGFVIHGISSLFVFVQALRPYLLPYLPTFLLYELSTPFVNNHWFFNHVPTGTVAEWVKNANGIILMLMFLFVRLGFGNYQSYNVAKDLFQPHLLKQFPVWLPVSIMSCNVVLNLLNIFWFSKMNKALVKKIKGQSDLGAGKKTE</sequence>
<evidence type="ECO:0000256" key="2">
    <source>
        <dbReference type="ARBA" id="ARBA00022692"/>
    </source>
</evidence>
<feature type="transmembrane region" description="Helical" evidence="6">
    <location>
        <begin position="37"/>
        <end position="59"/>
    </location>
</feature>
<evidence type="ECO:0000313" key="9">
    <source>
        <dbReference type="Proteomes" id="UP000095009"/>
    </source>
</evidence>
<keyword evidence="2 5" id="KW-0812">Transmembrane</keyword>
<dbReference type="EMBL" id="KV454409">
    <property type="protein sequence ID" value="ODQ65895.1"/>
    <property type="molecule type" value="Genomic_DNA"/>
</dbReference>
<evidence type="ECO:0000259" key="7">
    <source>
        <dbReference type="PROSITE" id="PS50922"/>
    </source>
</evidence>
<evidence type="ECO:0000256" key="3">
    <source>
        <dbReference type="ARBA" id="ARBA00022989"/>
    </source>
</evidence>
<dbReference type="PROSITE" id="PS50922">
    <property type="entry name" value="TLC"/>
    <property type="match status" value="1"/>
</dbReference>
<evidence type="ECO:0000256" key="1">
    <source>
        <dbReference type="ARBA" id="ARBA00004141"/>
    </source>
</evidence>
<protein>
    <submittedName>
        <fullName evidence="8">DUF887-domain-containing protein</fullName>
    </submittedName>
</protein>
<dbReference type="GO" id="GO:0005783">
    <property type="term" value="C:endoplasmic reticulum"/>
    <property type="evidence" value="ECO:0007669"/>
    <property type="project" value="TreeGrafter"/>
</dbReference>
<comment type="subcellular location">
    <subcellularLocation>
        <location evidence="1">Membrane</location>
        <topology evidence="1">Multi-pass membrane protein</topology>
    </subcellularLocation>
</comment>
<dbReference type="AlphaFoldDB" id="A0A1E3PKF6"/>
<feature type="transmembrane region" description="Helical" evidence="6">
    <location>
        <begin position="71"/>
        <end position="94"/>
    </location>
</feature>
<feature type="transmembrane region" description="Helical" evidence="6">
    <location>
        <begin position="238"/>
        <end position="259"/>
    </location>
</feature>
<dbReference type="Pfam" id="PF03798">
    <property type="entry name" value="TRAM_LAG1_CLN8"/>
    <property type="match status" value="1"/>
</dbReference>
<dbReference type="STRING" id="857566.A0A1E3PKF6"/>
<name>A0A1E3PKF6_9ASCO</name>
<dbReference type="OrthoDB" id="10266980at2759"/>
<feature type="transmembrane region" description="Helical" evidence="6">
    <location>
        <begin position="160"/>
        <end position="178"/>
    </location>
</feature>
<dbReference type="GO" id="GO:0016020">
    <property type="term" value="C:membrane"/>
    <property type="evidence" value="ECO:0007669"/>
    <property type="project" value="UniProtKB-SubCell"/>
</dbReference>
<reference evidence="8 9" key="1">
    <citation type="journal article" date="2016" name="Proc. Natl. Acad. Sci. U.S.A.">
        <title>Comparative genomics of biotechnologically important yeasts.</title>
        <authorList>
            <person name="Riley R."/>
            <person name="Haridas S."/>
            <person name="Wolfe K.H."/>
            <person name="Lopes M.R."/>
            <person name="Hittinger C.T."/>
            <person name="Goeker M."/>
            <person name="Salamov A.A."/>
            <person name="Wisecaver J.H."/>
            <person name="Long T.M."/>
            <person name="Calvey C.H."/>
            <person name="Aerts A.L."/>
            <person name="Barry K.W."/>
            <person name="Choi C."/>
            <person name="Clum A."/>
            <person name="Coughlan A.Y."/>
            <person name="Deshpande S."/>
            <person name="Douglass A.P."/>
            <person name="Hanson S.J."/>
            <person name="Klenk H.-P."/>
            <person name="LaButti K.M."/>
            <person name="Lapidus A."/>
            <person name="Lindquist E.A."/>
            <person name="Lipzen A.M."/>
            <person name="Meier-Kolthoff J.P."/>
            <person name="Ohm R.A."/>
            <person name="Otillar R.P."/>
            <person name="Pangilinan J.L."/>
            <person name="Peng Y."/>
            <person name="Rokas A."/>
            <person name="Rosa C.A."/>
            <person name="Scheuner C."/>
            <person name="Sibirny A.A."/>
            <person name="Slot J.C."/>
            <person name="Stielow J.B."/>
            <person name="Sun H."/>
            <person name="Kurtzman C.P."/>
            <person name="Blackwell M."/>
            <person name="Grigoriev I.V."/>
            <person name="Jeffries T.W."/>
        </authorList>
    </citation>
    <scope>NUCLEOTIDE SEQUENCE [LARGE SCALE GENOMIC DNA]</scope>
    <source>
        <strain evidence="8 9">DSM 6958</strain>
    </source>
</reference>
<dbReference type="GO" id="GO:0055088">
    <property type="term" value="P:lipid homeostasis"/>
    <property type="evidence" value="ECO:0007669"/>
    <property type="project" value="TreeGrafter"/>
</dbReference>
<dbReference type="InterPro" id="IPR006634">
    <property type="entry name" value="TLC-dom"/>
</dbReference>
<keyword evidence="9" id="KW-1185">Reference proteome</keyword>
<organism evidence="8 9">
    <name type="scientific">Nadsonia fulvescens var. elongata DSM 6958</name>
    <dbReference type="NCBI Taxonomy" id="857566"/>
    <lineage>
        <taxon>Eukaryota</taxon>
        <taxon>Fungi</taxon>
        <taxon>Dikarya</taxon>
        <taxon>Ascomycota</taxon>
        <taxon>Saccharomycotina</taxon>
        <taxon>Dipodascomycetes</taxon>
        <taxon>Dipodascales</taxon>
        <taxon>Dipodascales incertae sedis</taxon>
        <taxon>Nadsonia</taxon>
    </lineage>
</organism>
<dbReference type="InterPro" id="IPR050846">
    <property type="entry name" value="TLCD"/>
</dbReference>
<evidence type="ECO:0000313" key="8">
    <source>
        <dbReference type="EMBL" id="ODQ65895.1"/>
    </source>
</evidence>
<feature type="transmembrane region" description="Helical" evidence="6">
    <location>
        <begin position="199"/>
        <end position="218"/>
    </location>
</feature>